<dbReference type="AlphaFoldDB" id="A0A395R0P4"/>
<dbReference type="InterPro" id="IPR010752">
    <property type="entry name" value="DUF1329"/>
</dbReference>
<gene>
    <name evidence="2" type="ORF">ASB58_14805</name>
</gene>
<reference evidence="2 3" key="1">
    <citation type="journal article" date="2018" name="Syst. Appl. Microbiol.">
        <title>Pseudomonas gallaeciensis sp. nov., isolated from crude-oil-contaminated intertidal sand samples after the Prestige oil spill.</title>
        <authorList>
            <person name="Mulet M."/>
            <person name="Sanchez D."/>
            <person name="Rodriguez A.C."/>
            <person name="Nogales B."/>
            <person name="Bosch R."/>
            <person name="Busquets A."/>
            <person name="Gomila M."/>
            <person name="Lalucat J."/>
            <person name="Garcia-Valdes E."/>
        </authorList>
    </citation>
    <scope>NUCLEOTIDE SEQUENCE [LARGE SCALE GENOMIC DNA]</scope>
    <source>
        <strain evidence="2 3">V113</strain>
    </source>
</reference>
<evidence type="ECO:0000313" key="2">
    <source>
        <dbReference type="EMBL" id="RGP53641.1"/>
    </source>
</evidence>
<evidence type="ECO:0000313" key="3">
    <source>
        <dbReference type="Proteomes" id="UP000265411"/>
    </source>
</evidence>
<evidence type="ECO:0008006" key="4">
    <source>
        <dbReference type="Google" id="ProtNLM"/>
    </source>
</evidence>
<keyword evidence="3" id="KW-1185">Reference proteome</keyword>
<dbReference type="EMBL" id="LMAZ01000005">
    <property type="protein sequence ID" value="RGP53641.1"/>
    <property type="molecule type" value="Genomic_DNA"/>
</dbReference>
<dbReference type="Proteomes" id="UP000265411">
    <property type="component" value="Unassembled WGS sequence"/>
</dbReference>
<dbReference type="OrthoDB" id="5937151at2"/>
<dbReference type="Gene3D" id="2.50.20.10">
    <property type="entry name" value="Lipoprotein localisation LolA/LolB/LppX"/>
    <property type="match status" value="1"/>
</dbReference>
<dbReference type="Pfam" id="PF07044">
    <property type="entry name" value="DUF1329"/>
    <property type="match status" value="1"/>
</dbReference>
<name>A0A395R0P4_9PSED</name>
<evidence type="ECO:0000256" key="1">
    <source>
        <dbReference type="SAM" id="SignalP"/>
    </source>
</evidence>
<keyword evidence="1" id="KW-0732">Signal</keyword>
<proteinExistence type="predicted"/>
<feature type="chain" id="PRO_5017376785" description="DUF1329 domain-containing protein" evidence="1">
    <location>
        <begin position="28"/>
        <end position="423"/>
    </location>
</feature>
<dbReference type="CDD" id="cd16329">
    <property type="entry name" value="LolA_like"/>
    <property type="match status" value="1"/>
</dbReference>
<organism evidence="2 3">
    <name type="scientific">Pseudomonas abyssi</name>
    <dbReference type="NCBI Taxonomy" id="170540"/>
    <lineage>
        <taxon>Bacteria</taxon>
        <taxon>Pseudomonadati</taxon>
        <taxon>Pseudomonadota</taxon>
        <taxon>Gammaproteobacteria</taxon>
        <taxon>Pseudomonadales</taxon>
        <taxon>Pseudomonadaceae</taxon>
        <taxon>Pseudomonas</taxon>
    </lineage>
</organism>
<sequence>MKTSISALKGLVLGCGLVWSLGQTAWAAELNPGTVISATNIDQHLSDTFESTPLSDLLTEKVQLLIRSEGLTIRLKASEPIKLGRDYLAATEANRGKATYNPDTRMVEGWVAGIPFPDVDADDPHAADKLIWNHNYAQPVKNTQDYPKFAFLFVDEERGLERVQNWTFLRYYMKGRLGEDGPVDGDGEIFHKTLLYATYPNDIRGLGVFTQRYDSPKLEDSWAYLKSVRRTRRLSGGAWMDPIGGTDQLNDDIEIFNAHPTWYPEYRLLGKRRILVIANADTPSWDESASGDAAYPIVDLANAPYWNPTAGWEPRDVWVIEAITPPEHPYSKKVMYMDVEFPRFYLSEAYDRKGDFWKFFNFALGTMETEDGDNAIYSAAGFSLDYQRRHGTVFLSHPSWKMNTPGITADDVSLSVLERAAAR</sequence>
<accession>A0A395R0P4</accession>
<protein>
    <recommendedName>
        <fullName evidence="4">DUF1329 domain-containing protein</fullName>
    </recommendedName>
</protein>
<dbReference type="RefSeq" id="WP_118131432.1">
    <property type="nucleotide sequence ID" value="NZ_LMAZ01000005.1"/>
</dbReference>
<comment type="caution">
    <text evidence="2">The sequence shown here is derived from an EMBL/GenBank/DDBJ whole genome shotgun (WGS) entry which is preliminary data.</text>
</comment>
<feature type="signal peptide" evidence="1">
    <location>
        <begin position="1"/>
        <end position="27"/>
    </location>
</feature>